<dbReference type="Proteomes" id="UP001235303">
    <property type="component" value="Unassembled WGS sequence"/>
</dbReference>
<keyword evidence="2" id="KW-1185">Reference proteome</keyword>
<evidence type="ECO:0000313" key="2">
    <source>
        <dbReference type="Proteomes" id="UP001235303"/>
    </source>
</evidence>
<proteinExistence type="predicted"/>
<dbReference type="RefSeq" id="WP_283752686.1">
    <property type="nucleotide sequence ID" value="NZ_JAQOSP010000039.1"/>
</dbReference>
<sequence>MSLVDALPKLTQTSPKFTQIMGEMANNLWEPVNICGKCQQFVGIGNRRSPLCPQQRRLENTIVAFVARKWPTCGGFFKFSPN</sequence>
<organism evidence="1 2">
    <name type="scientific">Roseofilum acuticapitatum BLCC-M154</name>
    <dbReference type="NCBI Taxonomy" id="3022444"/>
    <lineage>
        <taxon>Bacteria</taxon>
        <taxon>Bacillati</taxon>
        <taxon>Cyanobacteriota</taxon>
        <taxon>Cyanophyceae</taxon>
        <taxon>Desertifilales</taxon>
        <taxon>Desertifilaceae</taxon>
        <taxon>Roseofilum</taxon>
        <taxon>Roseofilum acuticapitatum</taxon>
    </lineage>
</organism>
<reference evidence="1 2" key="1">
    <citation type="submission" date="2023-01" db="EMBL/GenBank/DDBJ databases">
        <title>Novel diversity within Roseofilum (Cyanobacteria; Desertifilaceae) from marine benthic mats with descriptions of four novel species.</title>
        <authorList>
            <person name="Wang Y."/>
            <person name="Berthold D.E."/>
            <person name="Hu J."/>
            <person name="Lefler F.W."/>
            <person name="Laughinghouse H.D. IV."/>
        </authorList>
    </citation>
    <scope>NUCLEOTIDE SEQUENCE [LARGE SCALE GENOMIC DNA]</scope>
    <source>
        <strain evidence="1 2">BLCC-M154</strain>
    </source>
</reference>
<dbReference type="EMBL" id="JAQOSP010000039">
    <property type="protein sequence ID" value="MDJ1168922.1"/>
    <property type="molecule type" value="Genomic_DNA"/>
</dbReference>
<name>A0ABT7AQU1_9CYAN</name>
<accession>A0ABT7AQU1</accession>
<protein>
    <submittedName>
        <fullName evidence="1">Uncharacterized protein</fullName>
    </submittedName>
</protein>
<evidence type="ECO:0000313" key="1">
    <source>
        <dbReference type="EMBL" id="MDJ1168922.1"/>
    </source>
</evidence>
<comment type="caution">
    <text evidence="1">The sequence shown here is derived from an EMBL/GenBank/DDBJ whole genome shotgun (WGS) entry which is preliminary data.</text>
</comment>
<gene>
    <name evidence="1" type="ORF">PMG71_05740</name>
</gene>